<dbReference type="Pfam" id="PF03961">
    <property type="entry name" value="FapA"/>
    <property type="match status" value="1"/>
</dbReference>
<protein>
    <submittedName>
        <fullName evidence="1">DUF342 domain-containing protein</fullName>
    </submittedName>
</protein>
<proteinExistence type="predicted"/>
<dbReference type="InterPro" id="IPR046865">
    <property type="entry name" value="FapA_b_solenoid"/>
</dbReference>
<name>A0A850TB38_9BACT</name>
<keyword evidence="2" id="KW-1185">Reference proteome</keyword>
<sequence>MTAWVERDNPDEMATTLNQVKDAAMTYGIINGVYPDAFIQCFLDAGIRKFPVARVDCADLLKRQSKLSLYITGDNDKPIEKKKGDILAEQTGAPTEIQVKNLYGQNINIATGNDFAVCCGENTRWSRDKLKILAAKSGLPSLSVTRRMFIHPVVHVLEDADYRYGPIEPYADLSVSGTITGAYSITAGKVSADEIRGANIDAIGDINTRIGISDAIVHAQGDVHARYVHNSKIETFGNVYVQNEIIDSQIRCSGKCESPKCRVISSSVYAKEGVILSSVGSERSVPSTIIAGGEQHAIGLVQPILDMMNAVFDRLEDLKDEKSYQQSQAEKIFKKMIKLKTFHDKAKKRKDALLFELDKKRDLIHDKILNNIQTLISTYDTRMNRSLATLKTMNGSKKEHDASALELEKKISIATVQAEKEIFSHEKILFAYLETSKKSIGIPIIEIKGTAYAGTTLGGIYQRMPLRDDKTGFKIEEVRGQGRAPELRFTPRLQTS</sequence>
<dbReference type="InterPro" id="IPR005646">
    <property type="entry name" value="FapA"/>
</dbReference>
<evidence type="ECO:0000313" key="1">
    <source>
        <dbReference type="EMBL" id="NWH05447.1"/>
    </source>
</evidence>
<reference evidence="1 2" key="1">
    <citation type="submission" date="2020-06" db="EMBL/GenBank/DDBJ databases">
        <title>High-quality draft genome of sulfate reducer Desulfobacter latus type strain AcrS2 isolated from marine sediment.</title>
        <authorList>
            <person name="Hoppe M."/>
            <person name="Larsen C.K."/>
            <person name="Marshall I.P.G."/>
            <person name="Schramm A."/>
            <person name="Marietou A.G."/>
        </authorList>
    </citation>
    <scope>NUCLEOTIDE SEQUENCE [LARGE SCALE GENOMIC DNA]</scope>
    <source>
        <strain evidence="1 2">AcRS2</strain>
    </source>
</reference>
<dbReference type="Proteomes" id="UP000553343">
    <property type="component" value="Unassembled WGS sequence"/>
</dbReference>
<gene>
    <name evidence="1" type="ORF">HXW94_10680</name>
</gene>
<accession>A0A850TB38</accession>
<comment type="caution">
    <text evidence="1">The sequence shown here is derived from an EMBL/GenBank/DDBJ whole genome shotgun (WGS) entry which is preliminary data.</text>
</comment>
<organism evidence="1 2">
    <name type="scientific">Desulfobacter latus</name>
    <dbReference type="NCBI Taxonomy" id="2292"/>
    <lineage>
        <taxon>Bacteria</taxon>
        <taxon>Pseudomonadati</taxon>
        <taxon>Thermodesulfobacteriota</taxon>
        <taxon>Desulfobacteria</taxon>
        <taxon>Desulfobacterales</taxon>
        <taxon>Desulfobacteraceae</taxon>
        <taxon>Desulfobacter</taxon>
    </lineage>
</organism>
<dbReference type="PANTHER" id="PTHR38032:SF1">
    <property type="entry name" value="RNA-BINDING PROTEIN KHPB N-TERMINAL DOMAIN-CONTAINING PROTEIN"/>
    <property type="match status" value="1"/>
</dbReference>
<dbReference type="AlphaFoldDB" id="A0A850TB38"/>
<evidence type="ECO:0000313" key="2">
    <source>
        <dbReference type="Proteomes" id="UP000553343"/>
    </source>
</evidence>
<dbReference type="PANTHER" id="PTHR38032">
    <property type="entry name" value="POLYMERASE-RELATED"/>
    <property type="match status" value="1"/>
</dbReference>
<dbReference type="EMBL" id="JACADJ010000034">
    <property type="protein sequence ID" value="NWH05447.1"/>
    <property type="molecule type" value="Genomic_DNA"/>
</dbReference>